<keyword evidence="1" id="KW-0614">Plasmid</keyword>
<dbReference type="KEGG" id="ppm:PPSC2_26500"/>
<dbReference type="EMBL" id="CP002214">
    <property type="protein sequence ID" value="ADO59734.1"/>
    <property type="molecule type" value="Genomic_DNA"/>
</dbReference>
<reference evidence="1 2" key="1">
    <citation type="journal article" date="2011" name="J. Bacteriol.">
        <title>Complete genome sequence of Paenibacillus polymyxa SC2, a strain of plant growth-promoting Rhizobacterium with broad-spectrum antimicrobial activity.</title>
        <authorList>
            <person name="Ma M."/>
            <person name="Wang C."/>
            <person name="Ding Y."/>
            <person name="Li L."/>
            <person name="Shen D."/>
            <person name="Jiang X."/>
            <person name="Guan D."/>
            <person name="Cao F."/>
            <person name="Chen H."/>
            <person name="Feng R."/>
            <person name="Wang X."/>
            <person name="Ge Y."/>
            <person name="Yao L."/>
            <person name="Bing X."/>
            <person name="Yang X."/>
            <person name="Li J."/>
            <person name="Du B."/>
        </authorList>
    </citation>
    <scope>NUCLEOTIDE SEQUENCE [LARGE SCALE GENOMIC DNA]</scope>
    <source>
        <strain evidence="1 2">SC2</strain>
        <plasmid evidence="2">pSC2</plasmid>
    </source>
</reference>
<dbReference type="HOGENOM" id="CLU_2918388_0_0_9"/>
<evidence type="ECO:0000313" key="2">
    <source>
        <dbReference type="Proteomes" id="UP000006868"/>
    </source>
</evidence>
<dbReference type="RefSeq" id="WP_013386148.1">
    <property type="nucleotide sequence ID" value="NC_014628.2"/>
</dbReference>
<organism evidence="1 2">
    <name type="scientific">Paenibacillus polymyxa (strain SC2)</name>
    <name type="common">Bacillus polymyxa</name>
    <dbReference type="NCBI Taxonomy" id="886882"/>
    <lineage>
        <taxon>Bacteria</taxon>
        <taxon>Bacillati</taxon>
        <taxon>Bacillota</taxon>
        <taxon>Bacilli</taxon>
        <taxon>Bacillales</taxon>
        <taxon>Paenibacillaceae</taxon>
        <taxon>Paenibacillus</taxon>
    </lineage>
</organism>
<geneLocation type="plasmid" evidence="1 2">
    <name>pSC2</name>
</geneLocation>
<protein>
    <submittedName>
        <fullName evidence="1">Uncharacterized protein</fullName>
    </submittedName>
</protein>
<accession>E3EK25</accession>
<sequence length="61" mass="6791">MNRDILNDFIVQSNLKKQNVCSALKDVIVIDPEGEYNMLKKAEGECDIIITPYGNSGGDFI</sequence>
<evidence type="ECO:0000313" key="1">
    <source>
        <dbReference type="EMBL" id="ADO59734.1"/>
    </source>
</evidence>
<dbReference type="Proteomes" id="UP000006868">
    <property type="component" value="Plasmid pSC2"/>
</dbReference>
<proteinExistence type="predicted"/>
<name>E3EK25_PAEPS</name>
<dbReference type="PATRIC" id="fig|886882.15.peg.5588"/>
<gene>
    <name evidence="1" type="ORF">PPSC2_26500</name>
</gene>
<dbReference type="AlphaFoldDB" id="E3EK25"/>